<sequence length="543" mass="62876">MDVRDDTFYDLIRQISGKLVAELLAFQECNGVDSFLGFNYSHLNQHDPDFDSDSDDSSGEEDEDSTGNCKDNKDSTEDDEDYVSDRLFKVSSPTFQGMRVLDFINPILAMSHLIVNISATKKYLHKWTSPLTFWVINLHDGCRIDTTTLLQGLDQTVIIADHVQRKNHYLTEFTRPHILFARDKGPLAPFMYSHTSHSVPLSESDIRKFFNYYKTDSVMMSVNAFYCSFPSSLCEVYMPLNRTIIWLPAHRFTLARCSRPEIDQLILHMQQSVRPEQQPKHFVAAGGRYDQEYIKYYTGLDAILLPTNSLWYAFNVTRFTQARTEILVGPLQTRNHPLMANMKNAATALNSSFQFASAKNLYGHYHLQQIADHRAVVLLPYAVLSYGITELYALGIPIFVPSIDFIVKLNLVNDRTLIDPFYCGRSLKFDDMPKQHTNSHHPFSPEDIVSSEAIRYWLQFADYYQLPYIQTFSSWTNLIEKLSTTNFKTVHDNMHDENVRRKVELTKKWESIFAKIDHMQRVIPQDYDTAIKQLWNTTRLQAI</sequence>
<dbReference type="Proteomes" id="UP000663865">
    <property type="component" value="Unassembled WGS sequence"/>
</dbReference>
<evidence type="ECO:0000256" key="1">
    <source>
        <dbReference type="SAM" id="MobiDB-lite"/>
    </source>
</evidence>
<feature type="compositionally biased region" description="Acidic residues" evidence="1">
    <location>
        <begin position="50"/>
        <end position="65"/>
    </location>
</feature>
<name>A0A818KKS2_9BILA</name>
<dbReference type="EMBL" id="CAJNYV010003300">
    <property type="protein sequence ID" value="CAF3556830.1"/>
    <property type="molecule type" value="Genomic_DNA"/>
</dbReference>
<reference evidence="2" key="1">
    <citation type="submission" date="2021-02" db="EMBL/GenBank/DDBJ databases">
        <authorList>
            <person name="Nowell W R."/>
        </authorList>
    </citation>
    <scope>NUCLEOTIDE SEQUENCE</scope>
</reference>
<dbReference type="AlphaFoldDB" id="A0A818KKS2"/>
<accession>A0A818KKS2</accession>
<organism evidence="2 3">
    <name type="scientific">Rotaria socialis</name>
    <dbReference type="NCBI Taxonomy" id="392032"/>
    <lineage>
        <taxon>Eukaryota</taxon>
        <taxon>Metazoa</taxon>
        <taxon>Spiralia</taxon>
        <taxon>Gnathifera</taxon>
        <taxon>Rotifera</taxon>
        <taxon>Eurotatoria</taxon>
        <taxon>Bdelloidea</taxon>
        <taxon>Philodinida</taxon>
        <taxon>Philodinidae</taxon>
        <taxon>Rotaria</taxon>
    </lineage>
</organism>
<proteinExistence type="predicted"/>
<evidence type="ECO:0000313" key="3">
    <source>
        <dbReference type="Proteomes" id="UP000663865"/>
    </source>
</evidence>
<protein>
    <submittedName>
        <fullName evidence="2">Uncharacterized protein</fullName>
    </submittedName>
</protein>
<comment type="caution">
    <text evidence="2">The sequence shown here is derived from an EMBL/GenBank/DDBJ whole genome shotgun (WGS) entry which is preliminary data.</text>
</comment>
<gene>
    <name evidence="2" type="ORF">KIK155_LOCUS18729</name>
</gene>
<evidence type="ECO:0000313" key="2">
    <source>
        <dbReference type="EMBL" id="CAF3556830.1"/>
    </source>
</evidence>
<feature type="region of interest" description="Disordered" evidence="1">
    <location>
        <begin position="49"/>
        <end position="79"/>
    </location>
</feature>